<organism evidence="2 3">
    <name type="scientific">Magallana gigas</name>
    <name type="common">Pacific oyster</name>
    <name type="synonym">Crassostrea gigas</name>
    <dbReference type="NCBI Taxonomy" id="29159"/>
    <lineage>
        <taxon>Eukaryota</taxon>
        <taxon>Metazoa</taxon>
        <taxon>Spiralia</taxon>
        <taxon>Lophotrochozoa</taxon>
        <taxon>Mollusca</taxon>
        <taxon>Bivalvia</taxon>
        <taxon>Autobranchia</taxon>
        <taxon>Pteriomorphia</taxon>
        <taxon>Ostreida</taxon>
        <taxon>Ostreoidea</taxon>
        <taxon>Ostreidae</taxon>
        <taxon>Magallana</taxon>
    </lineage>
</organism>
<feature type="domain" description="OTU" evidence="1">
    <location>
        <begin position="308"/>
        <end position="472"/>
    </location>
</feature>
<dbReference type="InterPro" id="IPR038765">
    <property type="entry name" value="Papain-like_cys_pep_sf"/>
</dbReference>
<proteinExistence type="predicted"/>
<dbReference type="Pfam" id="PF02338">
    <property type="entry name" value="OTU"/>
    <property type="match status" value="1"/>
</dbReference>
<dbReference type="Proteomes" id="UP000005408">
    <property type="component" value="Unassembled WGS sequence"/>
</dbReference>
<accession>A0A8W8M3U8</accession>
<dbReference type="AlphaFoldDB" id="A0A8W8M3U8"/>
<evidence type="ECO:0000313" key="2">
    <source>
        <dbReference type="EnsemblMetazoa" id="G30838.1:cds"/>
    </source>
</evidence>
<dbReference type="EnsemblMetazoa" id="G30838.1">
    <property type="protein sequence ID" value="G30838.1:cds"/>
    <property type="gene ID" value="G30838"/>
</dbReference>
<dbReference type="InterPro" id="IPR009003">
    <property type="entry name" value="Peptidase_S1_PA"/>
</dbReference>
<keyword evidence="3" id="KW-1185">Reference proteome</keyword>
<dbReference type="PANTHER" id="PTHR14389:SF3">
    <property type="entry name" value="PROTEIN FAM111A-LIKE"/>
    <property type="match status" value="1"/>
</dbReference>
<dbReference type="PROSITE" id="PS50802">
    <property type="entry name" value="OTU"/>
    <property type="match status" value="1"/>
</dbReference>
<name>A0A8W8M3U8_MAGGI</name>
<dbReference type="OrthoDB" id="6161244at2759"/>
<dbReference type="PANTHER" id="PTHR14389">
    <property type="entry name" value="SI:CH1073-475A24.1"/>
    <property type="match status" value="1"/>
</dbReference>
<evidence type="ECO:0000259" key="1">
    <source>
        <dbReference type="PROSITE" id="PS50802"/>
    </source>
</evidence>
<sequence length="815" mass="93389">MSTMGDTEFDATPVYSCCVDARTPGLHGYINRISNREIFERQPSYPRTVDEEQVEPDDLFHIVFVYAKDDYDTFRDFLGWFNEILKTVENSQSVKIATQDSEHFPCPYDDNVHDISERAMFILPFLTKSFCTDEVLKFFTSEAIGKTRLDPTCPKGALGKKIKQQKKYAVRPIHTADPRSGTYRTPTGLTMMKGVEYYSKDKHARYVKDQVIRVVKEAIKKYEERKRVMVNVPTTSENEMENMLSAMKNVDLNPVTTEHDTSLEVDSGPSRQHNITTCEMAIGQKAGNLDDELKKLDALLMKSKYIDLRVEDVPGDGDCLYHSFIRNNHIHGLPDGPKKLRRQLVEYLESNPNTPDGMSYKDFLCLPLDQDHGIIEPEDMAIERVENVENRKELRWQRFLKKVHEGEWGGNLEILGLSQMYDVPVTVLSVMGSRLDEVKFNHTHKTTRNPVIYIGHLRLNGMGAHFVALKPCEEKAVQQPANFQHGEPLRKTDDNSFLYLEGQIIYNQEKLFERIGCIKVTLHGKESHGTGFRVGSKYFMTAFHVMEDVLILFWEEVYRRLTEEVQGQMEWTNDKIPVDGAWKLSKLLPFVDPSKRNELIEIGKQTITNLVQIKFGFVRDNEYSSLAKCSYEVAFASPSHDVVILELIEDTNLPNPFHLKTIKAAATNLHVIGHPGGKKLEHDPSCKIIKDQKELENLVKEGISFFTSRGYREDQVKEDYKPCVLSPDRLFFHCSKSITHGASGSPLIVIINEKEAQVIGMLLRGHPKFYYNYDKRNGDRPDLLVESGISMEKVRSLLVHHSLHDLAADIFPEQF</sequence>
<dbReference type="Gene3D" id="3.90.70.80">
    <property type="match status" value="1"/>
</dbReference>
<reference evidence="2" key="1">
    <citation type="submission" date="2022-08" db="UniProtKB">
        <authorList>
            <consortium name="EnsemblMetazoa"/>
        </authorList>
    </citation>
    <scope>IDENTIFICATION</scope>
    <source>
        <strain evidence="2">05x7-T-G4-1.051#20</strain>
    </source>
</reference>
<dbReference type="SUPFAM" id="SSF50494">
    <property type="entry name" value="Trypsin-like serine proteases"/>
    <property type="match status" value="1"/>
</dbReference>
<dbReference type="InterPro" id="IPR003323">
    <property type="entry name" value="OTU_dom"/>
</dbReference>
<dbReference type="CDD" id="cd22744">
    <property type="entry name" value="OTU"/>
    <property type="match status" value="1"/>
</dbReference>
<dbReference type="SUPFAM" id="SSF54001">
    <property type="entry name" value="Cysteine proteinases"/>
    <property type="match status" value="1"/>
</dbReference>
<protein>
    <recommendedName>
        <fullName evidence="1">OTU domain-containing protein</fullName>
    </recommendedName>
</protein>
<evidence type="ECO:0000313" key="3">
    <source>
        <dbReference type="Proteomes" id="UP000005408"/>
    </source>
</evidence>